<gene>
    <name evidence="1" type="ORF">SAMN05216381_0313</name>
</gene>
<evidence type="ECO:0000313" key="1">
    <source>
        <dbReference type="EMBL" id="SDE90987.1"/>
    </source>
</evidence>
<accession>A0A1G7GS63</accession>
<organism evidence="1 2">
    <name type="scientific">Phytopseudomonas seleniipraecipitans</name>
    <dbReference type="NCBI Taxonomy" id="640205"/>
    <lineage>
        <taxon>Bacteria</taxon>
        <taxon>Pseudomonadati</taxon>
        <taxon>Pseudomonadota</taxon>
        <taxon>Gammaproteobacteria</taxon>
        <taxon>Pseudomonadales</taxon>
        <taxon>Pseudomonadaceae</taxon>
        <taxon>Phytopseudomonas</taxon>
    </lineage>
</organism>
<dbReference type="Proteomes" id="UP000243378">
    <property type="component" value="Unassembled WGS sequence"/>
</dbReference>
<proteinExistence type="predicted"/>
<dbReference type="AlphaFoldDB" id="A0A1G7GS63"/>
<dbReference type="EMBL" id="FNBM01000001">
    <property type="protein sequence ID" value="SDE90987.1"/>
    <property type="molecule type" value="Genomic_DNA"/>
</dbReference>
<dbReference type="STRING" id="640205.SAMN05216381_0313"/>
<dbReference type="RefSeq" id="WP_092363859.1">
    <property type="nucleotide sequence ID" value="NZ_FNBM01000001.1"/>
</dbReference>
<name>A0A1G7GS63_9GAMM</name>
<sequence length="76" mass="8138">MAMSDEGQCIGRRYLSTAQLANNSLVQAVMLDFIAQTKRLLESGGANISSNLHPCENHVDGVAVPTAHRDGISDQI</sequence>
<dbReference type="OrthoDB" id="6905932at2"/>
<reference evidence="1 2" key="1">
    <citation type="submission" date="2016-10" db="EMBL/GenBank/DDBJ databases">
        <authorList>
            <person name="de Groot N.N."/>
        </authorList>
    </citation>
    <scope>NUCLEOTIDE SEQUENCE [LARGE SCALE GENOMIC DNA]</scope>
    <source>
        <strain evidence="1 2">LMG 25475</strain>
    </source>
</reference>
<evidence type="ECO:0000313" key="2">
    <source>
        <dbReference type="Proteomes" id="UP000243378"/>
    </source>
</evidence>
<protein>
    <submittedName>
        <fullName evidence="1">Uncharacterized protein</fullName>
    </submittedName>
</protein>